<dbReference type="STRING" id="1666912.Ga0058931_1715"/>
<dbReference type="InterPro" id="IPR047784">
    <property type="entry name" value="TrgA"/>
</dbReference>
<name>A0A0P7YUN2_9RHOB</name>
<protein>
    <submittedName>
        <fullName evidence="3">Uncharacterized protein family UPF0005</fullName>
    </submittedName>
</protein>
<dbReference type="AlphaFoldDB" id="A0A0P7YUN2"/>
<evidence type="ECO:0000313" key="4">
    <source>
        <dbReference type="Proteomes" id="UP000050413"/>
    </source>
</evidence>
<dbReference type="EMBL" id="FBYC01000004">
    <property type="protein sequence ID" value="CUX81362.1"/>
    <property type="molecule type" value="Genomic_DNA"/>
</dbReference>
<reference evidence="3 4" key="1">
    <citation type="submission" date="2015-09" db="EMBL/GenBank/DDBJ databases">
        <title>Identification and resolution of microdiversity through metagenomic sequencing of parallel consortia.</title>
        <authorList>
            <person name="Nelson W.C."/>
            <person name="Romine M.F."/>
            <person name="Lindemann S.R."/>
        </authorList>
    </citation>
    <scope>NUCLEOTIDE SEQUENCE [LARGE SCALE GENOMIC DNA]</scope>
    <source>
        <strain evidence="3">HL-91</strain>
    </source>
</reference>
<keyword evidence="1" id="KW-0472">Membrane</keyword>
<dbReference type="Proteomes" id="UP000050413">
    <property type="component" value="Unassembled WGS sequence"/>
</dbReference>
<evidence type="ECO:0000313" key="2">
    <source>
        <dbReference type="EMBL" id="CUX81362.1"/>
    </source>
</evidence>
<organism evidence="3 4">
    <name type="scientific">Roseibaca calidilacus</name>
    <dbReference type="NCBI Taxonomy" id="1666912"/>
    <lineage>
        <taxon>Bacteria</taxon>
        <taxon>Pseudomonadati</taxon>
        <taxon>Pseudomonadota</taxon>
        <taxon>Alphaproteobacteria</taxon>
        <taxon>Rhodobacterales</taxon>
        <taxon>Paracoccaceae</taxon>
        <taxon>Roseinatronobacter</taxon>
    </lineage>
</organism>
<dbReference type="EMBL" id="LJSG01000006">
    <property type="protein sequence ID" value="KPP94215.1"/>
    <property type="molecule type" value="Genomic_DNA"/>
</dbReference>
<dbReference type="Proteomes" id="UP000182045">
    <property type="component" value="Unassembled WGS sequence"/>
</dbReference>
<sequence>MSAQPTLTRLFAMLVFAAMAVYVATSFQALQEGARVSGSANAVAGTMGALSGWLVAGPRIDGRWVQSVFAMVQGVIVATLLTLAAGATVETFRLGYQTRHRDLDDAMQGFFHYIAEEAPKLATPEISIPLGLFCLVGGVVLAVLCRAMEARRTAR</sequence>
<proteinExistence type="predicted"/>
<keyword evidence="1" id="KW-0812">Transmembrane</keyword>
<evidence type="ECO:0000256" key="1">
    <source>
        <dbReference type="SAM" id="Phobius"/>
    </source>
</evidence>
<keyword evidence="5" id="KW-1185">Reference proteome</keyword>
<accession>A0A0P7YUN2</accession>
<dbReference type="OrthoDB" id="9852360at2"/>
<feature type="transmembrane region" description="Helical" evidence="1">
    <location>
        <begin position="68"/>
        <end position="89"/>
    </location>
</feature>
<feature type="transmembrane region" description="Helical" evidence="1">
    <location>
        <begin position="39"/>
        <end position="56"/>
    </location>
</feature>
<dbReference type="RefSeq" id="WP_072245964.1">
    <property type="nucleotide sequence ID" value="NZ_FBYC01000004.1"/>
</dbReference>
<gene>
    <name evidence="2" type="ORF">Ga0058931_1715</name>
    <name evidence="3" type="ORF">HLUCCA05_12920</name>
</gene>
<evidence type="ECO:0000313" key="3">
    <source>
        <dbReference type="EMBL" id="KPP94215.1"/>
    </source>
</evidence>
<reference evidence="2 5" key="2">
    <citation type="submission" date="2016-01" db="EMBL/GenBank/DDBJ databases">
        <authorList>
            <person name="Varghese N."/>
        </authorList>
    </citation>
    <scope>NUCLEOTIDE SEQUENCE [LARGE SCALE GENOMIC DNA]</scope>
    <source>
        <strain evidence="2 5">HL-91</strain>
    </source>
</reference>
<comment type="caution">
    <text evidence="3">The sequence shown here is derived from an EMBL/GenBank/DDBJ whole genome shotgun (WGS) entry which is preliminary data.</text>
</comment>
<dbReference type="NCBIfam" id="NF033773">
    <property type="entry name" value="tellur_TrgA"/>
    <property type="match status" value="1"/>
</dbReference>
<keyword evidence="1" id="KW-1133">Transmembrane helix</keyword>
<feature type="transmembrane region" description="Helical" evidence="1">
    <location>
        <begin position="126"/>
        <end position="145"/>
    </location>
</feature>
<evidence type="ECO:0000313" key="5">
    <source>
        <dbReference type="Proteomes" id="UP000182045"/>
    </source>
</evidence>